<gene>
    <name evidence="9" type="ORF">BOKJ2_LOCUS1751</name>
</gene>
<keyword evidence="4 8" id="KW-0805">Transcription regulation</keyword>
<evidence type="ECO:0000256" key="5">
    <source>
        <dbReference type="ARBA" id="ARBA00023163"/>
    </source>
</evidence>
<keyword evidence="3 8" id="KW-0227">DNA damage</keyword>
<dbReference type="Gene3D" id="3.30.70.1220">
    <property type="entry name" value="TFB5-like"/>
    <property type="match status" value="1"/>
</dbReference>
<dbReference type="Proteomes" id="UP000783686">
    <property type="component" value="Unassembled WGS sequence"/>
</dbReference>
<evidence type="ECO:0000256" key="4">
    <source>
        <dbReference type="ARBA" id="ARBA00023015"/>
    </source>
</evidence>
<dbReference type="AlphaFoldDB" id="A0A811JUD1"/>
<sequence>MSENEFDVKSGPGLIMFPSTISQAGSCPRLDGAPGLMVPPARACPQLDHLPGMIIPQIAMVNVKMATLITCDPAMLQLIRHMDKTQELSYKFIIKQLDDTHILVDRDAVQHLKQKVDTFMDQLSPDQNT</sequence>
<reference evidence="9" key="1">
    <citation type="submission" date="2020-09" db="EMBL/GenBank/DDBJ databases">
        <authorList>
            <person name="Kikuchi T."/>
        </authorList>
    </citation>
    <scope>NUCLEOTIDE SEQUENCE</scope>
    <source>
        <strain evidence="9">SH1</strain>
    </source>
</reference>
<organism evidence="9 10">
    <name type="scientific">Bursaphelenchus okinawaensis</name>
    <dbReference type="NCBI Taxonomy" id="465554"/>
    <lineage>
        <taxon>Eukaryota</taxon>
        <taxon>Metazoa</taxon>
        <taxon>Ecdysozoa</taxon>
        <taxon>Nematoda</taxon>
        <taxon>Chromadorea</taxon>
        <taxon>Rhabditida</taxon>
        <taxon>Tylenchina</taxon>
        <taxon>Tylenchomorpha</taxon>
        <taxon>Aphelenchoidea</taxon>
        <taxon>Aphelenchoididae</taxon>
        <taxon>Bursaphelenchus</taxon>
    </lineage>
</organism>
<dbReference type="GO" id="GO:0000439">
    <property type="term" value="C:transcription factor TFIIH core complex"/>
    <property type="evidence" value="ECO:0007669"/>
    <property type="project" value="UniProtKB-UniRule"/>
</dbReference>
<keyword evidence="10" id="KW-1185">Reference proteome</keyword>
<comment type="caution">
    <text evidence="9">The sequence shown here is derived from an EMBL/GenBank/DDBJ whole genome shotgun (WGS) entry which is preliminary data.</text>
</comment>
<accession>A0A811JUD1</accession>
<dbReference type="GO" id="GO:0005675">
    <property type="term" value="C:transcription factor TFIIH holo complex"/>
    <property type="evidence" value="ECO:0007669"/>
    <property type="project" value="TreeGrafter"/>
</dbReference>
<dbReference type="SMART" id="SM01395">
    <property type="entry name" value="Tbf5"/>
    <property type="match status" value="1"/>
</dbReference>
<dbReference type="EMBL" id="CAJFDH010000001">
    <property type="protein sequence ID" value="CAD5207067.1"/>
    <property type="molecule type" value="Genomic_DNA"/>
</dbReference>
<keyword evidence="7 8" id="KW-0539">Nucleus</keyword>
<dbReference type="SUPFAM" id="SSF142897">
    <property type="entry name" value="TFB5-like"/>
    <property type="match status" value="1"/>
</dbReference>
<evidence type="ECO:0000256" key="8">
    <source>
        <dbReference type="RuleBase" id="RU368032"/>
    </source>
</evidence>
<dbReference type="Proteomes" id="UP000614601">
    <property type="component" value="Unassembled WGS sequence"/>
</dbReference>
<name>A0A811JUD1_9BILA</name>
<evidence type="ECO:0000256" key="1">
    <source>
        <dbReference type="ARBA" id="ARBA00004123"/>
    </source>
</evidence>
<evidence type="ECO:0000256" key="7">
    <source>
        <dbReference type="ARBA" id="ARBA00023242"/>
    </source>
</evidence>
<comment type="subunit">
    <text evidence="8">Component of the 7-subunit TFIIH core complex.</text>
</comment>
<evidence type="ECO:0000256" key="2">
    <source>
        <dbReference type="ARBA" id="ARBA00007470"/>
    </source>
</evidence>
<keyword evidence="6 8" id="KW-0234">DNA repair</keyword>
<evidence type="ECO:0000313" key="10">
    <source>
        <dbReference type="Proteomes" id="UP000614601"/>
    </source>
</evidence>
<evidence type="ECO:0000313" key="9">
    <source>
        <dbReference type="EMBL" id="CAD5207067.1"/>
    </source>
</evidence>
<dbReference type="GO" id="GO:0006367">
    <property type="term" value="P:transcription initiation at RNA polymerase II promoter"/>
    <property type="evidence" value="ECO:0007669"/>
    <property type="project" value="UniProtKB-UniRule"/>
</dbReference>
<dbReference type="PANTHER" id="PTHR28580">
    <property type="entry name" value="GENERAL TRANSCRIPTION FACTOR IIH SUBUNIT 5"/>
    <property type="match status" value="1"/>
</dbReference>
<protein>
    <recommendedName>
        <fullName evidence="8">General transcription and DNA repair factor IIH subunit TFB5</fullName>
    </recommendedName>
</protein>
<dbReference type="OrthoDB" id="354at2759"/>
<evidence type="ECO:0000256" key="6">
    <source>
        <dbReference type="ARBA" id="ARBA00023204"/>
    </source>
</evidence>
<dbReference type="Pfam" id="PF06331">
    <property type="entry name" value="Tfb5"/>
    <property type="match status" value="1"/>
</dbReference>
<evidence type="ECO:0000256" key="3">
    <source>
        <dbReference type="ARBA" id="ARBA00022763"/>
    </source>
</evidence>
<proteinExistence type="inferred from homology"/>
<dbReference type="InterPro" id="IPR009400">
    <property type="entry name" value="TFIIH_TTDA/Tfb5"/>
</dbReference>
<comment type="subcellular location">
    <subcellularLocation>
        <location evidence="1 8">Nucleus</location>
    </subcellularLocation>
</comment>
<keyword evidence="5 8" id="KW-0804">Transcription</keyword>
<comment type="similarity">
    <text evidence="2 8">Belongs to the TFB5 family.</text>
</comment>
<dbReference type="GO" id="GO:0006294">
    <property type="term" value="P:nucleotide-excision repair, preincision complex assembly"/>
    <property type="evidence" value="ECO:0007669"/>
    <property type="project" value="TreeGrafter"/>
</dbReference>
<dbReference type="InterPro" id="IPR035935">
    <property type="entry name" value="TFB5-like_sf"/>
</dbReference>
<dbReference type="EMBL" id="CAJFCW020000001">
    <property type="protein sequence ID" value="CAG9084208.1"/>
    <property type="molecule type" value="Genomic_DNA"/>
</dbReference>
<comment type="function">
    <text evidence="8">In NER, TFIIH acts by opening DNA around the lesion to allow the excision of the damaged oligonucleotide and its replacement by a new DNA fragment. In transcription, TFIIH has an essential role in transcription initiation. When the pre-initiation complex (PIC) has been established, TFIIH is required for promoter opening and promoter escape.</text>
</comment>
<dbReference type="PANTHER" id="PTHR28580:SF1">
    <property type="entry name" value="GENERAL TRANSCRIPTION FACTOR IIH SUBUNIT 5"/>
    <property type="match status" value="1"/>
</dbReference>